<dbReference type="EMBL" id="KB206128">
    <property type="protein sequence ID" value="ELP95356.1"/>
    <property type="molecule type" value="Genomic_DNA"/>
</dbReference>
<feature type="region of interest" description="Disordered" evidence="1">
    <location>
        <begin position="314"/>
        <end position="429"/>
    </location>
</feature>
<dbReference type="RefSeq" id="XP_004262127.1">
    <property type="nucleotide sequence ID" value="XM_004262079.1"/>
</dbReference>
<gene>
    <name evidence="2" type="ORF">EIN_412050</name>
</gene>
<evidence type="ECO:0000313" key="2">
    <source>
        <dbReference type="EMBL" id="ELP95356.1"/>
    </source>
</evidence>
<keyword evidence="3" id="KW-1185">Reference proteome</keyword>
<dbReference type="KEGG" id="eiv:EIN_412050"/>
<reference evidence="2 3" key="1">
    <citation type="submission" date="2012-10" db="EMBL/GenBank/DDBJ databases">
        <authorList>
            <person name="Zafar N."/>
            <person name="Inman J."/>
            <person name="Hall N."/>
            <person name="Lorenzi H."/>
            <person name="Caler E."/>
        </authorList>
    </citation>
    <scope>NUCLEOTIDE SEQUENCE [LARGE SCALE GENOMIC DNA]</scope>
    <source>
        <strain evidence="2 3">IP1</strain>
    </source>
</reference>
<protein>
    <submittedName>
        <fullName evidence="2">Uncharacterized protein</fullName>
    </submittedName>
</protein>
<feature type="compositionally biased region" description="Polar residues" evidence="1">
    <location>
        <begin position="410"/>
        <end position="425"/>
    </location>
</feature>
<organism evidence="2 3">
    <name type="scientific">Entamoeba invadens IP1</name>
    <dbReference type="NCBI Taxonomy" id="370355"/>
    <lineage>
        <taxon>Eukaryota</taxon>
        <taxon>Amoebozoa</taxon>
        <taxon>Evosea</taxon>
        <taxon>Archamoebae</taxon>
        <taxon>Mastigamoebida</taxon>
        <taxon>Entamoebidae</taxon>
        <taxon>Entamoeba</taxon>
    </lineage>
</organism>
<feature type="compositionally biased region" description="Basic residues" evidence="1">
    <location>
        <begin position="316"/>
        <end position="326"/>
    </location>
</feature>
<dbReference type="Proteomes" id="UP000014680">
    <property type="component" value="Unassembled WGS sequence"/>
</dbReference>
<feature type="compositionally biased region" description="Basic and acidic residues" evidence="1">
    <location>
        <begin position="380"/>
        <end position="397"/>
    </location>
</feature>
<proteinExistence type="predicted"/>
<accession>A0A0A1UFL3</accession>
<dbReference type="VEuPathDB" id="AmoebaDB:EIN_412050"/>
<feature type="compositionally biased region" description="Basic and acidic residues" evidence="1">
    <location>
        <begin position="342"/>
        <end position="367"/>
    </location>
</feature>
<evidence type="ECO:0000313" key="3">
    <source>
        <dbReference type="Proteomes" id="UP000014680"/>
    </source>
</evidence>
<evidence type="ECO:0000256" key="1">
    <source>
        <dbReference type="SAM" id="MobiDB-lite"/>
    </source>
</evidence>
<dbReference type="GeneID" id="14894343"/>
<dbReference type="AlphaFoldDB" id="A0A0A1UFL3"/>
<name>A0A0A1UFL3_ENTIV</name>
<sequence>MSADVVMPETPEYYIKYIDTYITMSGDQKDSYEAMVSSAVKTRITPTTFEKMKKWLTHPALCNKNIEGCKLEFIIGLIDQICRGSEKKIAVLGPYSKTLSYIASKYEANIIEKDSTKRRNRAVSDIIGCLDTTEVDALFSRHKILEDKEIKRNNWIVCVNTLVKPQGINLSCVDIVIDTNNSYSPLFENDIKQKYHMLEKKNLIVFELSVKDSIDEITTMMNEMDEELSVDQELLVYSKCVKSDIFVYGYTGRLVEISEKQLIDTYLCFQQNEVTRQVVLDINGKVKCVVQDFEKKYVLSPDILEGNLEDFIKPKGATKRGPKRKGSVTYENEEEGKNTIQTEEHKMEEKDSDIEHSENEKDNKLDVEQSVGQATAMEIEITKEQREEQRDYREQEKTGAPLKMEEDEMTLTNNTNATPPFQENQMIDKIEEEKCIKKQFKTKRTK</sequence>